<dbReference type="FunFam" id="3.40.50.880:FF:000040">
    <property type="entry name" value="Gamma-glutamyl peptidase 5"/>
    <property type="match status" value="1"/>
</dbReference>
<keyword evidence="5" id="KW-0378">Hydrolase</keyword>
<dbReference type="InterPro" id="IPR044992">
    <property type="entry name" value="ChyE-like"/>
</dbReference>
<reference evidence="8" key="1">
    <citation type="submission" date="2019-03" db="EMBL/GenBank/DDBJ databases">
        <title>WGS assembly of Setaria viridis.</title>
        <authorList>
            <person name="Huang P."/>
            <person name="Jenkins J."/>
            <person name="Grimwood J."/>
            <person name="Barry K."/>
            <person name="Healey A."/>
            <person name="Mamidi S."/>
            <person name="Sreedasyam A."/>
            <person name="Shu S."/>
            <person name="Feldman M."/>
            <person name="Wu J."/>
            <person name="Yu Y."/>
            <person name="Chen C."/>
            <person name="Johnson J."/>
            <person name="Rokhsar D."/>
            <person name="Baxter I."/>
            <person name="Schmutz J."/>
            <person name="Brutnell T."/>
            <person name="Kellogg E."/>
        </authorList>
    </citation>
    <scope>NUCLEOTIDE SEQUENCE [LARGE SCALE GENOMIC DNA]</scope>
</reference>
<dbReference type="Proteomes" id="UP000298652">
    <property type="component" value="Chromosome 1"/>
</dbReference>
<comment type="subcellular location">
    <subcellularLocation>
        <location evidence="1">Cytoplasm</location>
        <location evidence="1">Cytosol</location>
    </subcellularLocation>
</comment>
<dbReference type="Gene3D" id="3.40.50.880">
    <property type="match status" value="1"/>
</dbReference>
<dbReference type="AlphaFoldDB" id="A0A4U6W666"/>
<protein>
    <recommendedName>
        <fullName evidence="7">Glutamine amidotransferase domain-containing protein</fullName>
    </recommendedName>
</protein>
<dbReference type="EMBL" id="CM016552">
    <property type="protein sequence ID" value="TKW37672.1"/>
    <property type="molecule type" value="Genomic_DNA"/>
</dbReference>
<dbReference type="GO" id="GO:0008233">
    <property type="term" value="F:peptidase activity"/>
    <property type="evidence" value="ECO:0007669"/>
    <property type="project" value="UniProtKB-ARBA"/>
</dbReference>
<accession>A0A4U6W666</accession>
<dbReference type="GO" id="GO:0005829">
    <property type="term" value="C:cytosol"/>
    <property type="evidence" value="ECO:0007669"/>
    <property type="project" value="UniProtKB-SubCell"/>
</dbReference>
<dbReference type="PROSITE" id="PS51273">
    <property type="entry name" value="GATASE_TYPE_1"/>
    <property type="match status" value="1"/>
</dbReference>
<keyword evidence="4" id="KW-0963">Cytoplasm</keyword>
<evidence type="ECO:0000256" key="6">
    <source>
        <dbReference type="SAM" id="MobiDB-lite"/>
    </source>
</evidence>
<evidence type="ECO:0000313" key="9">
    <source>
        <dbReference type="Proteomes" id="UP000298652"/>
    </source>
</evidence>
<dbReference type="PANTHER" id="PTHR42695:SF15">
    <property type="entry name" value="OS02G0179200 PROTEIN"/>
    <property type="match status" value="1"/>
</dbReference>
<dbReference type="Pfam" id="PF00117">
    <property type="entry name" value="GATase"/>
    <property type="match status" value="1"/>
</dbReference>
<feature type="domain" description="Glutamine amidotransferase" evidence="7">
    <location>
        <begin position="74"/>
        <end position="220"/>
    </location>
</feature>
<organism evidence="8 9">
    <name type="scientific">Setaria viridis</name>
    <name type="common">Green bristlegrass</name>
    <name type="synonym">Setaria italica subsp. viridis</name>
    <dbReference type="NCBI Taxonomy" id="4556"/>
    <lineage>
        <taxon>Eukaryota</taxon>
        <taxon>Viridiplantae</taxon>
        <taxon>Streptophyta</taxon>
        <taxon>Embryophyta</taxon>
        <taxon>Tracheophyta</taxon>
        <taxon>Spermatophyta</taxon>
        <taxon>Magnoliopsida</taxon>
        <taxon>Liliopsida</taxon>
        <taxon>Poales</taxon>
        <taxon>Poaceae</taxon>
        <taxon>PACMAD clade</taxon>
        <taxon>Panicoideae</taxon>
        <taxon>Panicodae</taxon>
        <taxon>Paniceae</taxon>
        <taxon>Cenchrinae</taxon>
        <taxon>Setaria</taxon>
    </lineage>
</organism>
<comment type="pathway">
    <text evidence="2">Secondary metabolite biosynthesis.</text>
</comment>
<evidence type="ECO:0000256" key="3">
    <source>
        <dbReference type="ARBA" id="ARBA00011083"/>
    </source>
</evidence>
<name>A0A4U6W666_SETVI</name>
<dbReference type="SUPFAM" id="SSF52317">
    <property type="entry name" value="Class I glutamine amidotransferase-like"/>
    <property type="match status" value="1"/>
</dbReference>
<dbReference type="InterPro" id="IPR029062">
    <property type="entry name" value="Class_I_gatase-like"/>
</dbReference>
<dbReference type="GO" id="GO:0019760">
    <property type="term" value="P:glucosinolate metabolic process"/>
    <property type="evidence" value="ECO:0007669"/>
    <property type="project" value="UniProtKB-ARBA"/>
</dbReference>
<evidence type="ECO:0000313" key="8">
    <source>
        <dbReference type="EMBL" id="TKW37672.1"/>
    </source>
</evidence>
<dbReference type="PANTHER" id="PTHR42695">
    <property type="entry name" value="GLUTAMINE AMIDOTRANSFERASE YLR126C-RELATED"/>
    <property type="match status" value="1"/>
</dbReference>
<evidence type="ECO:0000256" key="4">
    <source>
        <dbReference type="ARBA" id="ARBA00022490"/>
    </source>
</evidence>
<evidence type="ECO:0000259" key="7">
    <source>
        <dbReference type="Pfam" id="PF00117"/>
    </source>
</evidence>
<dbReference type="Gramene" id="TKW37672">
    <property type="protein sequence ID" value="TKW37672"/>
    <property type="gene ID" value="SEVIR_1G063100v2"/>
</dbReference>
<dbReference type="InterPro" id="IPR017926">
    <property type="entry name" value="GATASE"/>
</dbReference>
<evidence type="ECO:0000256" key="5">
    <source>
        <dbReference type="ARBA" id="ARBA00022801"/>
    </source>
</evidence>
<gene>
    <name evidence="8" type="ORF">SEVIR_1G063100v2</name>
</gene>
<sequence length="297" mass="31949">MTVATTKPAADGRGGRRYALLLALWDSEYAKKAYGGYYNVFVAAFGRAGGGAGDEGETWDCFRVIAGEFPAPEDLASYDGFVVSGSPHDAHGEEPWVRRLCALVQALHAMGKRVLGVCFGHQVLCRALGGTVGRARGGWDVGVKKVTFVQDSLEGFDFLGELDVELPSSASLIEVHQDEVWEVPPGATVLASSEKTRVEVFAVGDHALGIQGHPEYTTDTLHNLIDRLTTQGAIEARAGEDARRTVAETGGPDRGFWTGLCKVFLRGGGSSPRPAAPVRDTASEVNQQRRRRRSLLH</sequence>
<dbReference type="CDD" id="cd01741">
    <property type="entry name" value="GATase1_1"/>
    <property type="match status" value="1"/>
</dbReference>
<comment type="similarity">
    <text evidence="3">Belongs to the peptidase C26 family.</text>
</comment>
<dbReference type="OMA" id="EMCSYGN"/>
<evidence type="ECO:0000256" key="2">
    <source>
        <dbReference type="ARBA" id="ARBA00005179"/>
    </source>
</evidence>
<proteinExistence type="inferred from homology"/>
<keyword evidence="9" id="KW-1185">Reference proteome</keyword>
<evidence type="ECO:0000256" key="1">
    <source>
        <dbReference type="ARBA" id="ARBA00004514"/>
    </source>
</evidence>
<feature type="region of interest" description="Disordered" evidence="6">
    <location>
        <begin position="268"/>
        <end position="297"/>
    </location>
</feature>
<feature type="compositionally biased region" description="Basic residues" evidence="6">
    <location>
        <begin position="288"/>
        <end position="297"/>
    </location>
</feature>